<organism evidence="2 3">
    <name type="scientific">Candidatus Staskawiczbacteria bacterium RIFCSPHIGHO2_02_FULL_42_22</name>
    <dbReference type="NCBI Taxonomy" id="1802207"/>
    <lineage>
        <taxon>Bacteria</taxon>
        <taxon>Candidatus Staskawicziibacteriota</taxon>
    </lineage>
</organism>
<dbReference type="STRING" id="1802207.A3D44_03630"/>
<evidence type="ECO:0000256" key="1">
    <source>
        <dbReference type="SAM" id="MobiDB-lite"/>
    </source>
</evidence>
<proteinExistence type="predicted"/>
<feature type="region of interest" description="Disordered" evidence="1">
    <location>
        <begin position="1"/>
        <end position="49"/>
    </location>
</feature>
<comment type="caution">
    <text evidence="2">The sequence shown here is derived from an EMBL/GenBank/DDBJ whole genome shotgun (WGS) entry which is preliminary data.</text>
</comment>
<dbReference type="AlphaFoldDB" id="A0A1G2I3R9"/>
<name>A0A1G2I3R9_9BACT</name>
<feature type="compositionally biased region" description="Basic and acidic residues" evidence="1">
    <location>
        <begin position="10"/>
        <end position="34"/>
    </location>
</feature>
<protein>
    <submittedName>
        <fullName evidence="2">Uncharacterized protein</fullName>
    </submittedName>
</protein>
<gene>
    <name evidence="2" type="ORF">A3D44_03630</name>
</gene>
<evidence type="ECO:0000313" key="3">
    <source>
        <dbReference type="Proteomes" id="UP000178820"/>
    </source>
</evidence>
<accession>A0A1G2I3R9</accession>
<evidence type="ECO:0000313" key="2">
    <source>
        <dbReference type="EMBL" id="OGZ69482.1"/>
    </source>
</evidence>
<dbReference type="EMBL" id="MHOT01000010">
    <property type="protein sequence ID" value="OGZ69482.1"/>
    <property type="molecule type" value="Genomic_DNA"/>
</dbReference>
<dbReference type="Proteomes" id="UP000178820">
    <property type="component" value="Unassembled WGS sequence"/>
</dbReference>
<reference evidence="2 3" key="1">
    <citation type="journal article" date="2016" name="Nat. Commun.">
        <title>Thousands of microbial genomes shed light on interconnected biogeochemical processes in an aquifer system.</title>
        <authorList>
            <person name="Anantharaman K."/>
            <person name="Brown C.T."/>
            <person name="Hug L.A."/>
            <person name="Sharon I."/>
            <person name="Castelle C.J."/>
            <person name="Probst A.J."/>
            <person name="Thomas B.C."/>
            <person name="Singh A."/>
            <person name="Wilkins M.J."/>
            <person name="Karaoz U."/>
            <person name="Brodie E.L."/>
            <person name="Williams K.H."/>
            <person name="Hubbard S.S."/>
            <person name="Banfield J.F."/>
        </authorList>
    </citation>
    <scope>NUCLEOTIDE SEQUENCE [LARGE SCALE GENOMIC DNA]</scope>
</reference>
<sequence>MPENIGEKLSSADEKEPTTKELEIPKSASDEVNPRKKRTTDLAPPVEIQAKLEKEVEDLSKEEIERIMEKVEDINSMGTTSHAVREGSGYVSAKSPESKKRRNFNILSNILNHGIIGGPRNWNDADFLSNEKSIKAIFKNLSYARRAGHGWPTFVVDINELPSDRPFSRVGWIGENGIALIVDKEFAKTKRDRLYKKRIYSRGGKEKSGNTTTSTRIPPRFIKGIVINPVASVKAIEEESKILEKRENIINEILELRKFLYSQVEKQLGDKTKFIVSITDEVKKSHSDVMLKLKELNLQIALVYKEIEKINPDLYHQLHYPKILNPFTQPENKDVQSFFEEVIKTERQSNVLLPIYSLDGDLLWPKKMNYEEVKKFVEEREKVKEKGEQ</sequence>
<feature type="region of interest" description="Disordered" evidence="1">
    <location>
        <begin position="71"/>
        <end position="96"/>
    </location>
</feature>